<feature type="chain" id="PRO_5037164957" evidence="1">
    <location>
        <begin position="22"/>
        <end position="300"/>
    </location>
</feature>
<proteinExistence type="predicted"/>
<dbReference type="AlphaFoldDB" id="A0A934V930"/>
<dbReference type="PANTHER" id="PTHR40469">
    <property type="entry name" value="SECRETED GLYCOSYL HYDROLASE"/>
    <property type="match status" value="1"/>
</dbReference>
<evidence type="ECO:0000256" key="1">
    <source>
        <dbReference type="SAM" id="SignalP"/>
    </source>
</evidence>
<name>A0A934V930_9BACT</name>
<evidence type="ECO:0000259" key="2">
    <source>
        <dbReference type="Pfam" id="PF06283"/>
    </source>
</evidence>
<accession>A0A934V930</accession>
<dbReference type="RefSeq" id="WP_200352807.1">
    <property type="nucleotide sequence ID" value="NZ_BAABHZ010000001.1"/>
</dbReference>
<dbReference type="Proteomes" id="UP000600139">
    <property type="component" value="Unassembled WGS sequence"/>
</dbReference>
<sequence length="300" mass="33330">MFKPKTLVLAFGLGLLLPAAADPAHKLLFFTKSSGFEHEVISWKKGQPSHSEKIFLELGSKHSWTFEFSKDGSKFSPEYLAGFDAVIFYTTGDLTSPGTDKQPPMTPEGKQALFDYVKSGKGFIGIHSASDTFHTANESKKGPDRYVNHGKDADPYVCFLGGEFIIHGEQQTATCKVVDNKFPGFEEAGDSFAFKEEWYSLKDFRSDIHALTVIDSPAMKGSMYDRPPFPNTWARKEGKGRIYYTALGHRDDVWTNPTFQNMLVGAIRWTTGEVDAAVPPNLKEAAPGAMKNPKFPEPKK</sequence>
<reference evidence="3" key="1">
    <citation type="submission" date="2021-01" db="EMBL/GenBank/DDBJ databases">
        <title>Modified the classification status of verrucomicrobia.</title>
        <authorList>
            <person name="Feng X."/>
        </authorList>
    </citation>
    <scope>NUCLEOTIDE SEQUENCE</scope>
    <source>
        <strain evidence="3">JCM 18052</strain>
    </source>
</reference>
<comment type="caution">
    <text evidence="3">The sequence shown here is derived from an EMBL/GenBank/DDBJ whole genome shotgun (WGS) entry which is preliminary data.</text>
</comment>
<protein>
    <submittedName>
        <fullName evidence="3">ThuA domain-containing protein</fullName>
    </submittedName>
</protein>
<feature type="domain" description="ThuA-like" evidence="2">
    <location>
        <begin position="27"/>
        <end position="270"/>
    </location>
</feature>
<feature type="signal peptide" evidence="1">
    <location>
        <begin position="1"/>
        <end position="21"/>
    </location>
</feature>
<organism evidence="3 4">
    <name type="scientific">Luteolibacter yonseiensis</name>
    <dbReference type="NCBI Taxonomy" id="1144680"/>
    <lineage>
        <taxon>Bacteria</taxon>
        <taxon>Pseudomonadati</taxon>
        <taxon>Verrucomicrobiota</taxon>
        <taxon>Verrucomicrobiia</taxon>
        <taxon>Verrucomicrobiales</taxon>
        <taxon>Verrucomicrobiaceae</taxon>
        <taxon>Luteolibacter</taxon>
    </lineage>
</organism>
<dbReference type="SUPFAM" id="SSF52317">
    <property type="entry name" value="Class I glutamine amidotransferase-like"/>
    <property type="match status" value="1"/>
</dbReference>
<dbReference type="Gene3D" id="3.40.50.880">
    <property type="match status" value="1"/>
</dbReference>
<evidence type="ECO:0000313" key="4">
    <source>
        <dbReference type="Proteomes" id="UP000600139"/>
    </source>
</evidence>
<gene>
    <name evidence="3" type="ORF">JIN84_19835</name>
</gene>
<dbReference type="InterPro" id="IPR029062">
    <property type="entry name" value="Class_I_gatase-like"/>
</dbReference>
<dbReference type="InterPro" id="IPR029010">
    <property type="entry name" value="ThuA-like"/>
</dbReference>
<dbReference type="PANTHER" id="PTHR40469:SF2">
    <property type="entry name" value="GALACTOSE-BINDING DOMAIN-LIKE SUPERFAMILY PROTEIN"/>
    <property type="match status" value="1"/>
</dbReference>
<evidence type="ECO:0000313" key="3">
    <source>
        <dbReference type="EMBL" id="MBK1817882.1"/>
    </source>
</evidence>
<dbReference type="EMBL" id="JAENIK010000012">
    <property type="protein sequence ID" value="MBK1817882.1"/>
    <property type="molecule type" value="Genomic_DNA"/>
</dbReference>
<keyword evidence="1" id="KW-0732">Signal</keyword>
<keyword evidence="4" id="KW-1185">Reference proteome</keyword>
<dbReference type="Pfam" id="PF06283">
    <property type="entry name" value="ThuA"/>
    <property type="match status" value="1"/>
</dbReference>